<keyword evidence="3" id="KW-1185">Reference proteome</keyword>
<dbReference type="Gene3D" id="3.30.420.10">
    <property type="entry name" value="Ribonuclease H-like superfamily/Ribonuclease H"/>
    <property type="match status" value="1"/>
</dbReference>
<dbReference type="InterPro" id="IPR012337">
    <property type="entry name" value="RNaseH-like_sf"/>
</dbReference>
<proteinExistence type="predicted"/>
<gene>
    <name evidence="2" type="ORF">ETP66_11285</name>
</gene>
<dbReference type="GO" id="GO:0004523">
    <property type="term" value="F:RNA-DNA hybrid ribonuclease activity"/>
    <property type="evidence" value="ECO:0007669"/>
    <property type="project" value="InterPro"/>
</dbReference>
<dbReference type="OrthoDB" id="9922343at2"/>
<reference evidence="2 3" key="1">
    <citation type="submission" date="2019-02" db="EMBL/GenBank/DDBJ databases">
        <title>Thermus sp. a novel from hot spring.</title>
        <authorList>
            <person name="Zhao Z."/>
        </authorList>
    </citation>
    <scope>NUCLEOTIDE SEQUENCE [LARGE SCALE GENOMIC DNA]</scope>
    <source>
        <strain evidence="2 3">CFH 72773T</strain>
    </source>
</reference>
<organism evidence="2 3">
    <name type="scientific">Thermus thermamylovorans</name>
    <dbReference type="NCBI Taxonomy" id="2509362"/>
    <lineage>
        <taxon>Bacteria</taxon>
        <taxon>Thermotogati</taxon>
        <taxon>Deinococcota</taxon>
        <taxon>Deinococci</taxon>
        <taxon>Thermales</taxon>
        <taxon>Thermaceae</taxon>
        <taxon>Thermus</taxon>
    </lineage>
</organism>
<dbReference type="AlphaFoldDB" id="A0A4Q9AWR4"/>
<dbReference type="EMBL" id="SIJL01000026">
    <property type="protein sequence ID" value="TBH15331.1"/>
    <property type="molecule type" value="Genomic_DNA"/>
</dbReference>
<name>A0A4Q9AWR4_9DEIN</name>
<dbReference type="InterPro" id="IPR002156">
    <property type="entry name" value="RNaseH_domain"/>
</dbReference>
<dbReference type="GO" id="GO:0003676">
    <property type="term" value="F:nucleic acid binding"/>
    <property type="evidence" value="ECO:0007669"/>
    <property type="project" value="InterPro"/>
</dbReference>
<protein>
    <recommendedName>
        <fullName evidence="1">RNase H type-1 domain-containing protein</fullName>
    </recommendedName>
</protein>
<dbReference type="RefSeq" id="WP_130842694.1">
    <property type="nucleotide sequence ID" value="NZ_SIJL01000026.1"/>
</dbReference>
<evidence type="ECO:0000313" key="3">
    <source>
        <dbReference type="Proteomes" id="UP000292858"/>
    </source>
</evidence>
<evidence type="ECO:0000313" key="2">
    <source>
        <dbReference type="EMBL" id="TBH15331.1"/>
    </source>
</evidence>
<dbReference type="SUPFAM" id="SSF53098">
    <property type="entry name" value="Ribonuclease H-like"/>
    <property type="match status" value="1"/>
</dbReference>
<sequence length="175" mass="18964">MSKPVVVYTDASVDTERGVGGLAVLGLVQAKGGGRFSASLSLPVEDSTLAEVMAVKLALEVVLVTLGPGTQVTLFCDNESVVEHLQNGKRNGRQDLNRALEGVARLRGLLKVTFRYKPRLSTPEMRWVDARAKEALEWARKGGPIVPGIQASKPEPSRAKPKGLLWRILRWILGG</sequence>
<dbReference type="InterPro" id="IPR036397">
    <property type="entry name" value="RNaseH_sf"/>
</dbReference>
<dbReference type="PROSITE" id="PS50879">
    <property type="entry name" value="RNASE_H_1"/>
    <property type="match status" value="1"/>
</dbReference>
<dbReference type="Proteomes" id="UP000292858">
    <property type="component" value="Unassembled WGS sequence"/>
</dbReference>
<accession>A0A4Q9AWR4</accession>
<comment type="caution">
    <text evidence="2">The sequence shown here is derived from an EMBL/GenBank/DDBJ whole genome shotgun (WGS) entry which is preliminary data.</text>
</comment>
<feature type="domain" description="RNase H type-1" evidence="1">
    <location>
        <begin position="1"/>
        <end position="137"/>
    </location>
</feature>
<evidence type="ECO:0000259" key="1">
    <source>
        <dbReference type="PROSITE" id="PS50879"/>
    </source>
</evidence>